<proteinExistence type="predicted"/>
<feature type="region of interest" description="Disordered" evidence="1">
    <location>
        <begin position="62"/>
        <end position="82"/>
    </location>
</feature>
<name>A0A0J6UWP7_9HYPH</name>
<dbReference type="AlphaFoldDB" id="A0A0J6UWP7"/>
<gene>
    <name evidence="2" type="ORF">VQ02_27495</name>
</gene>
<evidence type="ECO:0000313" key="2">
    <source>
        <dbReference type="EMBL" id="KMO30711.1"/>
    </source>
</evidence>
<dbReference type="Proteomes" id="UP000035955">
    <property type="component" value="Unassembled WGS sequence"/>
</dbReference>
<protein>
    <submittedName>
        <fullName evidence="2">Uncharacterized protein</fullName>
    </submittedName>
</protein>
<evidence type="ECO:0000313" key="3">
    <source>
        <dbReference type="Proteomes" id="UP000035955"/>
    </source>
</evidence>
<sequence length="82" mass="9284">MLGLPEALVLLGCLALWGLVALLEHRERKATPAQLVLPVRWAQRARQVQRDRQARRAFREQLARPVRPAASSDTRRLPTPLA</sequence>
<comment type="caution">
    <text evidence="2">The sequence shown here is derived from an EMBL/GenBank/DDBJ whole genome shotgun (WGS) entry which is preliminary data.</text>
</comment>
<reference evidence="2 3" key="1">
    <citation type="submission" date="2015-03" db="EMBL/GenBank/DDBJ databases">
        <title>Genome sequencing of Methylobacterium variabile DSM 16961.</title>
        <authorList>
            <person name="Chaudhry V."/>
            <person name="Patil P.B."/>
        </authorList>
    </citation>
    <scope>NUCLEOTIDE SEQUENCE [LARGE SCALE GENOMIC DNA]</scope>
    <source>
        <strain evidence="2 3">DSM 16961</strain>
    </source>
</reference>
<evidence type="ECO:0000256" key="1">
    <source>
        <dbReference type="SAM" id="MobiDB-lite"/>
    </source>
</evidence>
<accession>A0A0J6UWP7</accession>
<organism evidence="2 3">
    <name type="scientific">Methylobacterium variabile</name>
    <dbReference type="NCBI Taxonomy" id="298794"/>
    <lineage>
        <taxon>Bacteria</taxon>
        <taxon>Pseudomonadati</taxon>
        <taxon>Pseudomonadota</taxon>
        <taxon>Alphaproteobacteria</taxon>
        <taxon>Hyphomicrobiales</taxon>
        <taxon>Methylobacteriaceae</taxon>
        <taxon>Methylobacterium</taxon>
    </lineage>
</organism>
<keyword evidence="3" id="KW-1185">Reference proteome</keyword>
<dbReference type="EMBL" id="LABY01000218">
    <property type="protein sequence ID" value="KMO30711.1"/>
    <property type="molecule type" value="Genomic_DNA"/>
</dbReference>
<dbReference type="PATRIC" id="fig|298794.3.peg.3355"/>